<reference evidence="1" key="1">
    <citation type="submission" date="2023-05" db="EMBL/GenBank/DDBJ databases">
        <authorList>
            <consortium name="ELIXIR-Norway"/>
        </authorList>
    </citation>
    <scope>NUCLEOTIDE SEQUENCE</scope>
</reference>
<dbReference type="Proteomes" id="UP001162501">
    <property type="component" value="Chromosome 2"/>
</dbReference>
<protein>
    <submittedName>
        <fullName evidence="1">Uncharacterized protein</fullName>
    </submittedName>
</protein>
<name>A0ACB0EFH0_RANTA</name>
<gene>
    <name evidence="1" type="ORF">MRATA1EN3_LOCUS10405</name>
</gene>
<accession>A0ACB0EFH0</accession>
<proteinExistence type="predicted"/>
<organism evidence="1 2">
    <name type="scientific">Rangifer tarandus platyrhynchus</name>
    <name type="common">Svalbard reindeer</name>
    <dbReference type="NCBI Taxonomy" id="3082113"/>
    <lineage>
        <taxon>Eukaryota</taxon>
        <taxon>Metazoa</taxon>
        <taxon>Chordata</taxon>
        <taxon>Craniata</taxon>
        <taxon>Vertebrata</taxon>
        <taxon>Euteleostomi</taxon>
        <taxon>Mammalia</taxon>
        <taxon>Eutheria</taxon>
        <taxon>Laurasiatheria</taxon>
        <taxon>Artiodactyla</taxon>
        <taxon>Ruminantia</taxon>
        <taxon>Pecora</taxon>
        <taxon>Cervidae</taxon>
        <taxon>Odocoileinae</taxon>
        <taxon>Rangifer</taxon>
    </lineage>
</organism>
<sequence>MAASLLHYTAPQTCGSAGLAGHGESAPAAWLGSEAESSQGHKRQGCEERETATKMRGREETRAGALLPVRAAVKAGVCQGGSGRRAHPGTRGAWEAGAACARQAHLNIRLCHTRGAADNFITSADKNDCGRMQMASPVYLGLWGDSRGEGTTNVCGAGADKTFGTRGLRPSSIATPERSRAPTGLNHTLAGGASSPSLRPGSGVEGAAPRELLQNKDAVAMGYQGGCHGLPDRGRLARYLPPSRRRQRSSPGGRQRERACAGSGAGSVREPAGRRSQQAAWVPQRGRRRRWGGGQSYKEGPEVRNKQKHNHKLCPCCASSSKDKRCGVLDASTLLVGGERVFSCLA</sequence>
<evidence type="ECO:0000313" key="2">
    <source>
        <dbReference type="Proteomes" id="UP001162501"/>
    </source>
</evidence>
<evidence type="ECO:0000313" key="1">
    <source>
        <dbReference type="EMBL" id="CAI9699192.1"/>
    </source>
</evidence>
<dbReference type="EMBL" id="OX596086">
    <property type="protein sequence ID" value="CAI9699192.1"/>
    <property type="molecule type" value="Genomic_DNA"/>
</dbReference>